<keyword evidence="1" id="KW-1185">Reference proteome</keyword>
<reference evidence="2" key="2">
    <citation type="submission" date="2025-08" db="UniProtKB">
        <authorList>
            <consortium name="RefSeq"/>
        </authorList>
    </citation>
    <scope>IDENTIFICATION</scope>
    <source>
        <tissue evidence="2">Leaf</tissue>
    </source>
</reference>
<protein>
    <submittedName>
        <fullName evidence="2">Uncharacterized protein isoform X1</fullName>
    </submittedName>
</protein>
<dbReference type="RefSeq" id="XP_056689272.1">
    <property type="nucleotide sequence ID" value="XM_056833294.1"/>
</dbReference>
<dbReference type="Proteomes" id="UP000813463">
    <property type="component" value="Chromosome 6"/>
</dbReference>
<evidence type="ECO:0000313" key="1">
    <source>
        <dbReference type="Proteomes" id="UP000813463"/>
    </source>
</evidence>
<gene>
    <name evidence="2" type="primary">LOC110805352</name>
</gene>
<evidence type="ECO:0000313" key="2">
    <source>
        <dbReference type="RefSeq" id="XP_056689272.1"/>
    </source>
</evidence>
<reference evidence="1" key="1">
    <citation type="journal article" date="2021" name="Nat. Commun.">
        <title>Genomic analyses provide insights into spinach domestication and the genetic basis of agronomic traits.</title>
        <authorList>
            <person name="Cai X."/>
            <person name="Sun X."/>
            <person name="Xu C."/>
            <person name="Sun H."/>
            <person name="Wang X."/>
            <person name="Ge C."/>
            <person name="Zhang Z."/>
            <person name="Wang Q."/>
            <person name="Fei Z."/>
            <person name="Jiao C."/>
            <person name="Wang Q."/>
        </authorList>
    </citation>
    <scope>NUCLEOTIDE SEQUENCE [LARGE SCALE GENOMIC DNA]</scope>
    <source>
        <strain evidence="1">cv. Varoflay</strain>
    </source>
</reference>
<dbReference type="GeneID" id="110805352"/>
<organism evidence="1 2">
    <name type="scientific">Spinacia oleracea</name>
    <name type="common">Spinach</name>
    <dbReference type="NCBI Taxonomy" id="3562"/>
    <lineage>
        <taxon>Eukaryota</taxon>
        <taxon>Viridiplantae</taxon>
        <taxon>Streptophyta</taxon>
        <taxon>Embryophyta</taxon>
        <taxon>Tracheophyta</taxon>
        <taxon>Spermatophyta</taxon>
        <taxon>Magnoliopsida</taxon>
        <taxon>eudicotyledons</taxon>
        <taxon>Gunneridae</taxon>
        <taxon>Pentapetalae</taxon>
        <taxon>Caryophyllales</taxon>
        <taxon>Chenopodiaceae</taxon>
        <taxon>Chenopodioideae</taxon>
        <taxon>Anserineae</taxon>
        <taxon>Spinacia</taxon>
    </lineage>
</organism>
<accession>A0ABM3R0W5</accession>
<name>A0ABM3R0W5_SPIOL</name>
<sequence length="108" mass="12335">MKPNDSLLIFGSSNAEVVHVKIIKLALRLAYINLNGFSLLSQRKSTLCTGYQFRVRVALFWQSALFLGQGSMWFITTSPEHELRLHHKNPPAFSGFLYFIPFPRLSCC</sequence>
<proteinExistence type="predicted"/>